<dbReference type="Proteomes" id="UP000215374">
    <property type="component" value="Chromosome 1"/>
</dbReference>
<sequence length="56" mass="6362">MFALSPWLQLPIVLVVALPLSSVAAWAMLRVTDWLAYQRNQACVRQLPPEPTREVD</sequence>
<evidence type="ECO:0000313" key="3">
    <source>
        <dbReference type="Proteomes" id="UP000215374"/>
    </source>
</evidence>
<dbReference type="EMBL" id="LT906467">
    <property type="protein sequence ID" value="SNV78941.1"/>
    <property type="molecule type" value="Genomic_DNA"/>
</dbReference>
<proteinExistence type="predicted"/>
<keyword evidence="1" id="KW-0472">Membrane</keyword>
<accession>A0A240A676</accession>
<reference evidence="2 3" key="1">
    <citation type="submission" date="2017-06" db="EMBL/GenBank/DDBJ databases">
        <authorList>
            <consortium name="Pathogen Informatics"/>
        </authorList>
    </citation>
    <scope>NUCLEOTIDE SEQUENCE [LARGE SCALE GENOMIC DNA]</scope>
    <source>
        <strain evidence="2 3">NCTC13015</strain>
    </source>
</reference>
<feature type="transmembrane region" description="Helical" evidence="1">
    <location>
        <begin position="6"/>
        <end position="29"/>
    </location>
</feature>
<protein>
    <submittedName>
        <fullName evidence="2">Uncharacterized protein</fullName>
    </submittedName>
</protein>
<gene>
    <name evidence="2" type="ORF">SAMEA4535761_01876</name>
</gene>
<keyword evidence="1" id="KW-0812">Transmembrane</keyword>
<dbReference type="RefSeq" id="WP_157727812.1">
    <property type="nucleotide sequence ID" value="NZ_CP009211.1"/>
</dbReference>
<keyword evidence="1" id="KW-1133">Transmembrane helix</keyword>
<evidence type="ECO:0000256" key="1">
    <source>
        <dbReference type="SAM" id="Phobius"/>
    </source>
</evidence>
<dbReference type="AlphaFoldDB" id="A0A240A676"/>
<evidence type="ECO:0000313" key="2">
    <source>
        <dbReference type="EMBL" id="SNV78941.1"/>
    </source>
</evidence>
<name>A0A240A676_9CORY</name>
<organism evidence="2 3">
    <name type="scientific">Corynebacterium imitans</name>
    <dbReference type="NCBI Taxonomy" id="156978"/>
    <lineage>
        <taxon>Bacteria</taxon>
        <taxon>Bacillati</taxon>
        <taxon>Actinomycetota</taxon>
        <taxon>Actinomycetes</taxon>
        <taxon>Mycobacteriales</taxon>
        <taxon>Corynebacteriaceae</taxon>
        <taxon>Corynebacterium</taxon>
    </lineage>
</organism>